<dbReference type="Gene3D" id="3.40.50.11500">
    <property type="match status" value="1"/>
</dbReference>
<reference evidence="3 4" key="1">
    <citation type="submission" date="2024-04" db="EMBL/GenBank/DDBJ databases">
        <authorList>
            <consortium name="Genoscope - CEA"/>
            <person name="William W."/>
        </authorList>
    </citation>
    <scope>NUCLEOTIDE SEQUENCE [LARGE SCALE GENOMIC DNA]</scope>
</reference>
<dbReference type="Pfam" id="PF03456">
    <property type="entry name" value="uDENN"/>
    <property type="match status" value="1"/>
</dbReference>
<dbReference type="PROSITE" id="PS50211">
    <property type="entry name" value="DENN"/>
    <property type="match status" value="1"/>
</dbReference>
<dbReference type="InterPro" id="IPR001194">
    <property type="entry name" value="cDENN_dom"/>
</dbReference>
<keyword evidence="4" id="KW-1185">Reference proteome</keyword>
<name>A0AAV2I9L3_LYMST</name>
<protein>
    <recommendedName>
        <fullName evidence="2">UDENN domain-containing protein</fullName>
    </recommendedName>
</protein>
<comment type="caution">
    <text evidence="3">The sequence shown here is derived from an EMBL/GenBank/DDBJ whole genome shotgun (WGS) entry which is preliminary data.</text>
</comment>
<feature type="domain" description="UDENN" evidence="2">
    <location>
        <begin position="124"/>
        <end position="574"/>
    </location>
</feature>
<dbReference type="InterPro" id="IPR037516">
    <property type="entry name" value="Tripartite_DENN"/>
</dbReference>
<dbReference type="InterPro" id="IPR051696">
    <property type="entry name" value="DENN_Domain_GEFs"/>
</dbReference>
<dbReference type="Pfam" id="PF25570">
    <property type="entry name" value="TPR_DENND3"/>
    <property type="match status" value="1"/>
</dbReference>
<dbReference type="PANTHER" id="PTHR12296">
    <property type="entry name" value="DENN DOMAIN-CONTAINING PROTEIN 4"/>
    <property type="match status" value="1"/>
</dbReference>
<dbReference type="SUPFAM" id="SSF50978">
    <property type="entry name" value="WD40 repeat-like"/>
    <property type="match status" value="1"/>
</dbReference>
<dbReference type="GO" id="GO:0032483">
    <property type="term" value="P:regulation of Rab protein signal transduction"/>
    <property type="evidence" value="ECO:0007669"/>
    <property type="project" value="TreeGrafter"/>
</dbReference>
<evidence type="ECO:0000256" key="1">
    <source>
        <dbReference type="PROSITE-ProRule" id="PRU00221"/>
    </source>
</evidence>
<dbReference type="PROSITE" id="PS50294">
    <property type="entry name" value="WD_REPEATS_REGION"/>
    <property type="match status" value="1"/>
</dbReference>
<evidence type="ECO:0000259" key="2">
    <source>
        <dbReference type="PROSITE" id="PS50211"/>
    </source>
</evidence>
<dbReference type="InterPro" id="IPR015943">
    <property type="entry name" value="WD40/YVTN_repeat-like_dom_sf"/>
</dbReference>
<dbReference type="Gene3D" id="3.30.450.200">
    <property type="match status" value="1"/>
</dbReference>
<dbReference type="InterPro" id="IPR005113">
    <property type="entry name" value="uDENN_dom"/>
</dbReference>
<organism evidence="3 4">
    <name type="scientific">Lymnaea stagnalis</name>
    <name type="common">Great pond snail</name>
    <name type="synonym">Helix stagnalis</name>
    <dbReference type="NCBI Taxonomy" id="6523"/>
    <lineage>
        <taxon>Eukaryota</taxon>
        <taxon>Metazoa</taxon>
        <taxon>Spiralia</taxon>
        <taxon>Lophotrochozoa</taxon>
        <taxon>Mollusca</taxon>
        <taxon>Gastropoda</taxon>
        <taxon>Heterobranchia</taxon>
        <taxon>Euthyneura</taxon>
        <taxon>Panpulmonata</taxon>
        <taxon>Hygrophila</taxon>
        <taxon>Lymnaeoidea</taxon>
        <taxon>Lymnaeidae</taxon>
        <taxon>Lymnaea</taxon>
    </lineage>
</organism>
<gene>
    <name evidence="3" type="ORF">GSLYS_00015849001</name>
</gene>
<accession>A0AAV2I9L3</accession>
<dbReference type="SMART" id="SM00320">
    <property type="entry name" value="WD40"/>
    <property type="match status" value="2"/>
</dbReference>
<dbReference type="InterPro" id="IPR005112">
    <property type="entry name" value="dDENN_dom"/>
</dbReference>
<dbReference type="Gene3D" id="2.130.10.10">
    <property type="entry name" value="YVTN repeat-like/Quinoprotein amine dehydrogenase"/>
    <property type="match status" value="2"/>
</dbReference>
<dbReference type="Pfam" id="PF03455">
    <property type="entry name" value="dDENN"/>
    <property type="match status" value="1"/>
</dbReference>
<evidence type="ECO:0000313" key="3">
    <source>
        <dbReference type="EMBL" id="CAL1542255.1"/>
    </source>
</evidence>
<dbReference type="Proteomes" id="UP001497497">
    <property type="component" value="Unassembled WGS sequence"/>
</dbReference>
<sequence length="1302" mass="148699">MSEKSSDSIRGTTLTLYNRFAELMLVVGLDENTGLVPARKDIVSTDADPDDLLNNIFDDEYEAQVLAAISASKALVFQPDLMEDPTYPPSPESIVTTNSFKTLRSQSEEFCLIKHKNAKPHRAVSVNPAVIKKRLANAESSSSNSKTVLDLPLSKDAIETITMFCFPDNAHVYQDKPDNNIHFLVLTDVSGNKTYASCLTFYKPYKLTKETNGTISYMLQDRRAKTTTDADIIYCYIPQCCVLVSKFPYFYAMKECLSCMISHVERDLEEMFQFLKDFTYTMTMSPVPPAGNVIVEMSVYNLSVSLYPSESPEKPVIDLPLHLTFLCFPVDELLKIFTAILCEERLVFVSFNYALLTTVMESFLYYILPFAWRFTYVPILSASSLELLEAPGTFMMGCHSKHLDVVEQVDGLVVVNIDEGTVTVNTSSEPTTPFSTLSFTSTLPDFHVLTSTSVIPNLPVEPTNLFKKICKRSKFQMELSDVQRPFYYDIEEERAFRMKKCLQFNTEISFAFLEMMVNLFRGTLSFMRIELRRFNRQQFIESVSEWDRPFYERVLNTDMFKQFLEDRLNEKADYWSDYEIRTKPYAKRVTGVQDGSPGTTNRHKMKSLMTKQVSITTFSSLAPRIFEVFRLPTLNDSISYSRNTMTMLNRALEECHNLSYKSSYLYLRGMFHAAEGNIEAALDDLLSLHSSNARLLPTDLVRKLMQLIPEVERDNMLKKKGVQHLTVLAQDLDHEKPGQRRPLVDKIPIPDSDLSLEDFVETVSLLEMATDYDTIQRLFLTLAQPHTLTHVEKYTFEVLKLCYEENQVQCEALTLPDECLQTNEIVLRVSNLIKTDFGMGRIVLTDKRLFFIKDVSNRYREIVKLRNISKLEKLQIHSFLMAVDVLVITDTDNKSKFTAWLKDERNCWAIIIDEMRAGKIVAEATKDYTAINQAIQNVLLVDAVIRSGRDERTTHHAHVAHVAETLCYFTNYMSEGRHNLPPDTVAALQHRVDPNVGQRERRTVEVLLYTPGCQSSDSQNSIPPRLWCGMGDGKVRVFDATNWVLERSFVQIKNTVSALLAVGEATVWAGSHGIYIIDTETISCNKTLTEHTEFVTDIALSKDGRHAYSSSVDGTIIKWEVQTLRRVRRIRLPDTRSLRSIKLYNNKLWCGTWRNIAVLDDNGSQLQTFTYTDTDTGKQVDLDCFEIFNDEIWAGCRRIGRVIVWDEKTTLLKHVITTDCRGIGCILEFGDKVWVATKDGKIYVYYTASKQLWKTIKAHDDAIRSLCAAEYRYIMSGAGSKDGKVAIWSPNVELHDSETAKR</sequence>
<evidence type="ECO:0000313" key="4">
    <source>
        <dbReference type="Proteomes" id="UP001497497"/>
    </source>
</evidence>
<dbReference type="PANTHER" id="PTHR12296:SF21">
    <property type="entry name" value="DENN DOMAIN-CONTAINING PROTEIN 3"/>
    <property type="match status" value="1"/>
</dbReference>
<dbReference type="SMART" id="SM00799">
    <property type="entry name" value="DENN"/>
    <property type="match status" value="1"/>
</dbReference>
<dbReference type="InterPro" id="IPR057977">
    <property type="entry name" value="TPR_DENND3"/>
</dbReference>
<keyword evidence="1" id="KW-0853">WD repeat</keyword>
<feature type="repeat" description="WD" evidence="1">
    <location>
        <begin position="1088"/>
        <end position="1129"/>
    </location>
</feature>
<dbReference type="GO" id="GO:0031410">
    <property type="term" value="C:cytoplasmic vesicle"/>
    <property type="evidence" value="ECO:0007669"/>
    <property type="project" value="TreeGrafter"/>
</dbReference>
<dbReference type="InterPro" id="IPR043153">
    <property type="entry name" value="DENN_C"/>
</dbReference>
<dbReference type="PROSITE" id="PS50082">
    <property type="entry name" value="WD_REPEATS_2"/>
    <property type="match status" value="1"/>
</dbReference>
<proteinExistence type="predicted"/>
<dbReference type="EMBL" id="CAXITT010000477">
    <property type="protein sequence ID" value="CAL1542255.1"/>
    <property type="molecule type" value="Genomic_DNA"/>
</dbReference>
<dbReference type="GO" id="GO:0005085">
    <property type="term" value="F:guanyl-nucleotide exchange factor activity"/>
    <property type="evidence" value="ECO:0007669"/>
    <property type="project" value="UniProtKB-ARBA"/>
</dbReference>
<dbReference type="InterPro" id="IPR001680">
    <property type="entry name" value="WD40_rpt"/>
</dbReference>
<dbReference type="SMART" id="SM00800">
    <property type="entry name" value="uDENN"/>
    <property type="match status" value="1"/>
</dbReference>
<dbReference type="InterPro" id="IPR036322">
    <property type="entry name" value="WD40_repeat_dom_sf"/>
</dbReference>
<dbReference type="SMART" id="SM00801">
    <property type="entry name" value="dDENN"/>
    <property type="match status" value="1"/>
</dbReference>
<dbReference type="Pfam" id="PF00400">
    <property type="entry name" value="WD40"/>
    <property type="match status" value="2"/>
</dbReference>
<dbReference type="Pfam" id="PF02141">
    <property type="entry name" value="DENN"/>
    <property type="match status" value="1"/>
</dbReference>